<name>A0A072VR07_MEDTR</name>
<protein>
    <submittedName>
        <fullName evidence="1 2">Uncharacterized protein</fullName>
    </submittedName>
</protein>
<sequence length="75" mass="8665">MDNEEILEAYAKSWVSDALDRAEIRGSVSYTMAVHHLSSFIFNACHVDKLLLHNRLVRSLLRDYAGKQQHEVSMF</sequence>
<evidence type="ECO:0000313" key="1">
    <source>
        <dbReference type="EMBL" id="KEH40575.1"/>
    </source>
</evidence>
<dbReference type="InterPro" id="IPR055326">
    <property type="entry name" value="MINIYO"/>
</dbReference>
<dbReference type="Proteomes" id="UP000002051">
    <property type="component" value="Unassembled WGS sequence"/>
</dbReference>
<reference evidence="1 3" key="1">
    <citation type="journal article" date="2011" name="Nature">
        <title>The Medicago genome provides insight into the evolution of rhizobial symbioses.</title>
        <authorList>
            <person name="Young N.D."/>
            <person name="Debelle F."/>
            <person name="Oldroyd G.E."/>
            <person name="Geurts R."/>
            <person name="Cannon S.B."/>
            <person name="Udvardi M.K."/>
            <person name="Benedito V.A."/>
            <person name="Mayer K.F."/>
            <person name="Gouzy J."/>
            <person name="Schoof H."/>
            <person name="Van de Peer Y."/>
            <person name="Proost S."/>
            <person name="Cook D.R."/>
            <person name="Meyers B.C."/>
            <person name="Spannagl M."/>
            <person name="Cheung F."/>
            <person name="De Mita S."/>
            <person name="Krishnakumar V."/>
            <person name="Gundlach H."/>
            <person name="Zhou S."/>
            <person name="Mudge J."/>
            <person name="Bharti A.K."/>
            <person name="Murray J.D."/>
            <person name="Naoumkina M.A."/>
            <person name="Rosen B."/>
            <person name="Silverstein K.A."/>
            <person name="Tang H."/>
            <person name="Rombauts S."/>
            <person name="Zhao P.X."/>
            <person name="Zhou P."/>
            <person name="Barbe V."/>
            <person name="Bardou P."/>
            <person name="Bechner M."/>
            <person name="Bellec A."/>
            <person name="Berger A."/>
            <person name="Berges H."/>
            <person name="Bidwell S."/>
            <person name="Bisseling T."/>
            <person name="Choisne N."/>
            <person name="Couloux A."/>
            <person name="Denny R."/>
            <person name="Deshpande S."/>
            <person name="Dai X."/>
            <person name="Doyle J.J."/>
            <person name="Dudez A.M."/>
            <person name="Farmer A.D."/>
            <person name="Fouteau S."/>
            <person name="Franken C."/>
            <person name="Gibelin C."/>
            <person name="Gish J."/>
            <person name="Goldstein S."/>
            <person name="Gonzalez A.J."/>
            <person name="Green P.J."/>
            <person name="Hallab A."/>
            <person name="Hartog M."/>
            <person name="Hua A."/>
            <person name="Humphray S.J."/>
            <person name="Jeong D.H."/>
            <person name="Jing Y."/>
            <person name="Jocker A."/>
            <person name="Kenton S.M."/>
            <person name="Kim D.J."/>
            <person name="Klee K."/>
            <person name="Lai H."/>
            <person name="Lang C."/>
            <person name="Lin S."/>
            <person name="Macmil S.L."/>
            <person name="Magdelenat G."/>
            <person name="Matthews L."/>
            <person name="McCorrison J."/>
            <person name="Monaghan E.L."/>
            <person name="Mun J.H."/>
            <person name="Najar F.Z."/>
            <person name="Nicholson C."/>
            <person name="Noirot C."/>
            <person name="O'Bleness M."/>
            <person name="Paule C.R."/>
            <person name="Poulain J."/>
            <person name="Prion F."/>
            <person name="Qin B."/>
            <person name="Qu C."/>
            <person name="Retzel E.F."/>
            <person name="Riddle C."/>
            <person name="Sallet E."/>
            <person name="Samain S."/>
            <person name="Samson N."/>
            <person name="Sanders I."/>
            <person name="Saurat O."/>
            <person name="Scarpelli C."/>
            <person name="Schiex T."/>
            <person name="Segurens B."/>
            <person name="Severin A.J."/>
            <person name="Sherrier D.J."/>
            <person name="Shi R."/>
            <person name="Sims S."/>
            <person name="Singer S.R."/>
            <person name="Sinharoy S."/>
            <person name="Sterck L."/>
            <person name="Viollet A."/>
            <person name="Wang B.B."/>
            <person name="Wang K."/>
            <person name="Wang M."/>
            <person name="Wang X."/>
            <person name="Warfsmann J."/>
            <person name="Weissenbach J."/>
            <person name="White D.D."/>
            <person name="White J.D."/>
            <person name="Wiley G.B."/>
            <person name="Wincker P."/>
            <person name="Xing Y."/>
            <person name="Yang L."/>
            <person name="Yao Z."/>
            <person name="Ying F."/>
            <person name="Zhai J."/>
            <person name="Zhou L."/>
            <person name="Zuber A."/>
            <person name="Denarie J."/>
            <person name="Dixon R.A."/>
            <person name="May G.D."/>
            <person name="Schwartz D.C."/>
            <person name="Rogers J."/>
            <person name="Quetier F."/>
            <person name="Town C.D."/>
            <person name="Roe B.A."/>
        </authorList>
    </citation>
    <scope>NUCLEOTIDE SEQUENCE [LARGE SCALE GENOMIC DNA]</scope>
    <source>
        <strain evidence="1">A17</strain>
        <strain evidence="2 3">cv. Jemalong A17</strain>
    </source>
</reference>
<dbReference type="PANTHER" id="PTHR47605">
    <property type="entry name" value="TRANSCRIPTIONAL ELONGATION REGULATOR MINIYO"/>
    <property type="match status" value="1"/>
</dbReference>
<keyword evidence="3" id="KW-1185">Reference proteome</keyword>
<dbReference type="HOGENOM" id="CLU_2674759_0_0_1"/>
<accession>A0A072VR07</accession>
<organism evidence="1 3">
    <name type="scientific">Medicago truncatula</name>
    <name type="common">Barrel medic</name>
    <name type="synonym">Medicago tribuloides</name>
    <dbReference type="NCBI Taxonomy" id="3880"/>
    <lineage>
        <taxon>Eukaryota</taxon>
        <taxon>Viridiplantae</taxon>
        <taxon>Streptophyta</taxon>
        <taxon>Embryophyta</taxon>
        <taxon>Tracheophyta</taxon>
        <taxon>Spermatophyta</taxon>
        <taxon>Magnoliopsida</taxon>
        <taxon>eudicotyledons</taxon>
        <taxon>Gunneridae</taxon>
        <taxon>Pentapetalae</taxon>
        <taxon>rosids</taxon>
        <taxon>fabids</taxon>
        <taxon>Fabales</taxon>
        <taxon>Fabaceae</taxon>
        <taxon>Papilionoideae</taxon>
        <taxon>50 kb inversion clade</taxon>
        <taxon>NPAAA clade</taxon>
        <taxon>Hologalegina</taxon>
        <taxon>IRL clade</taxon>
        <taxon>Trifolieae</taxon>
        <taxon>Medicago</taxon>
    </lineage>
</organism>
<reference evidence="1 3" key="2">
    <citation type="journal article" date="2014" name="BMC Genomics">
        <title>An improved genome release (version Mt4.0) for the model legume Medicago truncatula.</title>
        <authorList>
            <person name="Tang H."/>
            <person name="Krishnakumar V."/>
            <person name="Bidwell S."/>
            <person name="Rosen B."/>
            <person name="Chan A."/>
            <person name="Zhou S."/>
            <person name="Gentzbittel L."/>
            <person name="Childs K.L."/>
            <person name="Yandell M."/>
            <person name="Gundlach H."/>
            <person name="Mayer K.F."/>
            <person name="Schwartz D.C."/>
            <person name="Town C.D."/>
        </authorList>
    </citation>
    <scope>GENOME REANNOTATION</scope>
    <source>
        <strain evidence="1">A17</strain>
        <strain evidence="2 3">cv. Jemalong A17</strain>
    </source>
</reference>
<dbReference type="STRING" id="3880.A0A072VR07"/>
<dbReference type="EnsemblPlants" id="KEH40575">
    <property type="protein sequence ID" value="KEH40575"/>
    <property type="gene ID" value="MTR_1g031850"/>
</dbReference>
<dbReference type="EMBL" id="CM001217">
    <property type="protein sequence ID" value="KEH40575.1"/>
    <property type="molecule type" value="Genomic_DNA"/>
</dbReference>
<dbReference type="AlphaFoldDB" id="A0A072VR07"/>
<evidence type="ECO:0000313" key="3">
    <source>
        <dbReference type="Proteomes" id="UP000002051"/>
    </source>
</evidence>
<dbReference type="PANTHER" id="PTHR47605:SF2">
    <property type="entry name" value="TRANSCRIPTIONAL ELONGATION REGULATOR MINIYO"/>
    <property type="match status" value="1"/>
</dbReference>
<reference evidence="2" key="3">
    <citation type="submission" date="2015-04" db="UniProtKB">
        <authorList>
            <consortium name="EnsemblPlants"/>
        </authorList>
    </citation>
    <scope>IDENTIFICATION</scope>
    <source>
        <strain evidence="2">cv. Jemalong A17</strain>
    </source>
</reference>
<proteinExistence type="predicted"/>
<gene>
    <name evidence="1" type="ordered locus">MTR_1g031850</name>
</gene>
<evidence type="ECO:0000313" key="2">
    <source>
        <dbReference type="EnsemblPlants" id="KEH40575"/>
    </source>
</evidence>